<feature type="region of interest" description="Disordered" evidence="1">
    <location>
        <begin position="134"/>
        <end position="180"/>
    </location>
</feature>
<protein>
    <submittedName>
        <fullName evidence="2">Uncharacterized protein</fullName>
    </submittedName>
</protein>
<name>A0A1E7L210_9ACTN</name>
<dbReference type="RefSeq" id="WP_070018018.1">
    <property type="nucleotide sequence ID" value="NZ_LJGW01000314.1"/>
</dbReference>
<sequence>MNIEHLMTEEGMREFTAKCRDKHQLAHTQYAQIGEVLKQRLLNQAPLTGDRWYHRRVRAWQVKRQYTKLARLSRKAVGAAEAANTVFRTNVLEVEGRREQKALDKAQRKQSRRDASGGFVEKSLAKSADAFNGVSAQVTDGNEQPVTYLDPEPAPMQMASGSGIQPTGTVYDHFPKGGRR</sequence>
<reference evidence="2 3" key="1">
    <citation type="journal article" date="2016" name="Front. Microbiol.">
        <title>Comparative Genomics Analysis of Streptomyces Species Reveals Their Adaptation to the Marine Environment and Their Diversity at the Genomic Level.</title>
        <authorList>
            <person name="Tian X."/>
            <person name="Zhang Z."/>
            <person name="Yang T."/>
            <person name="Chen M."/>
            <person name="Li J."/>
            <person name="Chen F."/>
            <person name="Yang J."/>
            <person name="Li W."/>
            <person name="Zhang B."/>
            <person name="Zhang Z."/>
            <person name="Wu J."/>
            <person name="Zhang C."/>
            <person name="Long L."/>
            <person name="Xiao J."/>
        </authorList>
    </citation>
    <scope>NUCLEOTIDE SEQUENCE [LARGE SCALE GENOMIC DNA]</scope>
    <source>
        <strain evidence="2 3">SCSIO 10429</strain>
    </source>
</reference>
<keyword evidence="3" id="KW-1185">Reference proteome</keyword>
<evidence type="ECO:0000313" key="2">
    <source>
        <dbReference type="EMBL" id="OEV10227.1"/>
    </source>
</evidence>
<feature type="compositionally biased region" description="Polar residues" evidence="1">
    <location>
        <begin position="134"/>
        <end position="145"/>
    </location>
</feature>
<comment type="caution">
    <text evidence="2">The sequence shown here is derived from an EMBL/GenBank/DDBJ whole genome shotgun (WGS) entry which is preliminary data.</text>
</comment>
<proteinExistence type="predicted"/>
<organism evidence="2 3">
    <name type="scientific">Streptomyces nanshensis</name>
    <dbReference type="NCBI Taxonomy" id="518642"/>
    <lineage>
        <taxon>Bacteria</taxon>
        <taxon>Bacillati</taxon>
        <taxon>Actinomycetota</taxon>
        <taxon>Actinomycetes</taxon>
        <taxon>Kitasatosporales</taxon>
        <taxon>Streptomycetaceae</taxon>
        <taxon>Streptomyces</taxon>
    </lineage>
</organism>
<evidence type="ECO:0000313" key="3">
    <source>
        <dbReference type="Proteomes" id="UP000176005"/>
    </source>
</evidence>
<feature type="compositionally biased region" description="Polar residues" evidence="1">
    <location>
        <begin position="159"/>
        <end position="168"/>
    </location>
</feature>
<dbReference type="AlphaFoldDB" id="A0A1E7L210"/>
<dbReference type="Proteomes" id="UP000176005">
    <property type="component" value="Unassembled WGS sequence"/>
</dbReference>
<evidence type="ECO:0000256" key="1">
    <source>
        <dbReference type="SAM" id="MobiDB-lite"/>
    </source>
</evidence>
<accession>A0A1E7L210</accession>
<dbReference type="EMBL" id="LJGW01000314">
    <property type="protein sequence ID" value="OEV10227.1"/>
    <property type="molecule type" value="Genomic_DNA"/>
</dbReference>
<gene>
    <name evidence="2" type="ORF">AN218_18585</name>
</gene>